<evidence type="ECO:0000313" key="2">
    <source>
        <dbReference type="Proteomes" id="UP001168380"/>
    </source>
</evidence>
<keyword evidence="2" id="KW-1185">Reference proteome</keyword>
<dbReference type="Proteomes" id="UP001168380">
    <property type="component" value="Unassembled WGS sequence"/>
</dbReference>
<dbReference type="EMBL" id="JAULRT010000035">
    <property type="protein sequence ID" value="MDO3381538.1"/>
    <property type="molecule type" value="Genomic_DNA"/>
</dbReference>
<reference evidence="1" key="1">
    <citation type="submission" date="2023-07" db="EMBL/GenBank/DDBJ databases">
        <title>Gilvimarinus algae sp. nov., isolated from the surface of Kelp.</title>
        <authorList>
            <person name="Sun Y.Y."/>
            <person name="Gong Y."/>
            <person name="Du Z.J."/>
        </authorList>
    </citation>
    <scope>NUCLEOTIDE SEQUENCE</scope>
    <source>
        <strain evidence="1">SDUM040014</strain>
    </source>
</reference>
<dbReference type="SUPFAM" id="SSF55729">
    <property type="entry name" value="Acyl-CoA N-acyltransferases (Nat)"/>
    <property type="match status" value="1"/>
</dbReference>
<organism evidence="1 2">
    <name type="scientific">Gilvimarinus algae</name>
    <dbReference type="NCBI Taxonomy" id="3058037"/>
    <lineage>
        <taxon>Bacteria</taxon>
        <taxon>Pseudomonadati</taxon>
        <taxon>Pseudomonadota</taxon>
        <taxon>Gammaproteobacteria</taxon>
        <taxon>Cellvibrionales</taxon>
        <taxon>Cellvibrionaceae</taxon>
        <taxon>Gilvimarinus</taxon>
    </lineage>
</organism>
<sequence>MTRRYRRRGLSRQELLFATERACMNILLWSGEQRRAAQALYRAVGFNSGIETGFVLTRPSPVSTKPLEA</sequence>
<evidence type="ECO:0008006" key="3">
    <source>
        <dbReference type="Google" id="ProtNLM"/>
    </source>
</evidence>
<proteinExistence type="predicted"/>
<protein>
    <recommendedName>
        <fullName evidence="3">N-acetyltransferase domain-containing protein</fullName>
    </recommendedName>
</protein>
<comment type="caution">
    <text evidence="1">The sequence shown here is derived from an EMBL/GenBank/DDBJ whole genome shotgun (WGS) entry which is preliminary data.</text>
</comment>
<evidence type="ECO:0000313" key="1">
    <source>
        <dbReference type="EMBL" id="MDO3381538.1"/>
    </source>
</evidence>
<dbReference type="RefSeq" id="WP_302711670.1">
    <property type="nucleotide sequence ID" value="NZ_JAULRT010000035.1"/>
</dbReference>
<name>A0ABT8TEN4_9GAMM</name>
<dbReference type="InterPro" id="IPR016181">
    <property type="entry name" value="Acyl_CoA_acyltransferase"/>
</dbReference>
<gene>
    <name evidence="1" type="ORF">QWI16_05085</name>
</gene>
<accession>A0ABT8TEN4</accession>